<dbReference type="SUPFAM" id="SSF51294">
    <property type="entry name" value="Hedgehog/intein (Hint) domain"/>
    <property type="match status" value="1"/>
</dbReference>
<dbReference type="SMART" id="SM00306">
    <property type="entry name" value="HintN"/>
    <property type="match status" value="1"/>
</dbReference>
<feature type="domain" description="Hint" evidence="2">
    <location>
        <begin position="65"/>
        <end position="183"/>
    </location>
</feature>
<dbReference type="NCBIfam" id="TIGR01443">
    <property type="entry name" value="intein_Cterm"/>
    <property type="match status" value="1"/>
</dbReference>
<organism evidence="3 4">
    <name type="scientific">Telmatocola sphagniphila</name>
    <dbReference type="NCBI Taxonomy" id="1123043"/>
    <lineage>
        <taxon>Bacteria</taxon>
        <taxon>Pseudomonadati</taxon>
        <taxon>Planctomycetota</taxon>
        <taxon>Planctomycetia</taxon>
        <taxon>Gemmatales</taxon>
        <taxon>Gemmataceae</taxon>
    </lineage>
</organism>
<proteinExistence type="predicted"/>
<name>A0A8E6B1V5_9BACT</name>
<dbReference type="KEGG" id="tsph:KIH39_15545"/>
<feature type="compositionally biased region" description="Polar residues" evidence="1">
    <location>
        <begin position="280"/>
        <end position="291"/>
    </location>
</feature>
<dbReference type="GO" id="GO:0016539">
    <property type="term" value="P:intein-mediated protein splicing"/>
    <property type="evidence" value="ECO:0007669"/>
    <property type="project" value="InterPro"/>
</dbReference>
<dbReference type="InterPro" id="IPR006141">
    <property type="entry name" value="Intein_N"/>
</dbReference>
<dbReference type="InterPro" id="IPR036844">
    <property type="entry name" value="Hint_dom_sf"/>
</dbReference>
<dbReference type="Pfam" id="PF07591">
    <property type="entry name" value="PT-HINT"/>
    <property type="match status" value="1"/>
</dbReference>
<dbReference type="InterPro" id="IPR003587">
    <property type="entry name" value="Hint_dom_N"/>
</dbReference>
<gene>
    <name evidence="3" type="ORF">KIH39_15545</name>
</gene>
<keyword evidence="4" id="KW-1185">Reference proteome</keyword>
<dbReference type="Gene3D" id="2.170.16.10">
    <property type="entry name" value="Hedgehog/Intein (Hint) domain"/>
    <property type="match status" value="1"/>
</dbReference>
<reference evidence="3" key="1">
    <citation type="submission" date="2021-05" db="EMBL/GenBank/DDBJ databases">
        <title>Complete genome sequence of the cellulolytic planctomycete Telmatocola sphagniphila SP2T and characterization of the first cellulase from planctomycetes.</title>
        <authorList>
            <person name="Rakitin A.L."/>
            <person name="Beletsky A.V."/>
            <person name="Naumoff D.G."/>
            <person name="Kulichevskaya I.S."/>
            <person name="Mardanov A.V."/>
            <person name="Ravin N.V."/>
            <person name="Dedysh S.N."/>
        </authorList>
    </citation>
    <scope>NUCLEOTIDE SEQUENCE</scope>
    <source>
        <strain evidence="3">SP2T</strain>
    </source>
</reference>
<evidence type="ECO:0000313" key="3">
    <source>
        <dbReference type="EMBL" id="QVL30267.1"/>
    </source>
</evidence>
<dbReference type="EMBL" id="CP074694">
    <property type="protein sequence ID" value="QVL30267.1"/>
    <property type="molecule type" value="Genomic_DNA"/>
</dbReference>
<feature type="region of interest" description="Disordered" evidence="1">
    <location>
        <begin position="269"/>
        <end position="335"/>
    </location>
</feature>
<accession>A0A8E6B1V5</accession>
<dbReference type="PROSITE" id="PS50817">
    <property type="entry name" value="INTEIN_N_TER"/>
    <property type="match status" value="1"/>
</dbReference>
<evidence type="ECO:0000313" key="4">
    <source>
        <dbReference type="Proteomes" id="UP000676194"/>
    </source>
</evidence>
<dbReference type="AlphaFoldDB" id="A0A8E6B1V5"/>
<dbReference type="CDD" id="cd00081">
    <property type="entry name" value="Hint"/>
    <property type="match status" value="1"/>
</dbReference>
<dbReference type="RefSeq" id="WP_213494144.1">
    <property type="nucleotide sequence ID" value="NZ_CP074694.1"/>
</dbReference>
<dbReference type="Proteomes" id="UP000676194">
    <property type="component" value="Chromosome"/>
</dbReference>
<protein>
    <recommendedName>
        <fullName evidence="2">Hint domain-containing protein</fullName>
    </recommendedName>
</protein>
<dbReference type="InterPro" id="IPR030934">
    <property type="entry name" value="Intein_C"/>
</dbReference>
<evidence type="ECO:0000256" key="1">
    <source>
        <dbReference type="SAM" id="MobiDB-lite"/>
    </source>
</evidence>
<sequence length="335" mass="37384">MLSDTAQSLVVNLAIQYGAPFFLKTVEFLAKSGWTVVRDQFGKIIRIEKNGIKITRAQFKDAATAQCFPAGTLVDAEFGLIKIEELNVGDKVWSFDHKNLEWKLKPILNTYILKFESGLASILAADEVIEATGGHPFWVVRGEFLENRPSPKVISPREIDGKLDGRWVLAEDLKPGDELYSRNKSKVNVESIIIRTQHLFVFNIQVEELENYAITSLGILVHNQNAIAGFEAYGVNPLPGTRIRPPGIPDGWRIRGTKSKGGIEYYNPNNPNESVRIMQGNPNSPYPNSQGPYVRQRDAGGNYLRPDGTRSPLPNGGNKDPDTHIPLERYPGFIQ</sequence>
<evidence type="ECO:0000259" key="2">
    <source>
        <dbReference type="SMART" id="SM00306"/>
    </source>
</evidence>